<comment type="caution">
    <text evidence="3">The sequence shown here is derived from an EMBL/GenBank/DDBJ whole genome shotgun (WGS) entry which is preliminary data.</text>
</comment>
<reference evidence="3" key="1">
    <citation type="journal article" date="2019" name="Sci. Rep.">
        <title>Draft genome of Tanacetum cinerariifolium, the natural source of mosquito coil.</title>
        <authorList>
            <person name="Yamashiro T."/>
            <person name="Shiraishi A."/>
            <person name="Satake H."/>
            <person name="Nakayama K."/>
        </authorList>
    </citation>
    <scope>NUCLEOTIDE SEQUENCE</scope>
</reference>
<dbReference type="EMBL" id="BKCJ010000697">
    <property type="protein sequence ID" value="GEU35498.1"/>
    <property type="molecule type" value="Genomic_DNA"/>
</dbReference>
<accession>A0A699GKJ2</accession>
<name>A0A699GKJ2_TANCI</name>
<evidence type="ECO:0000259" key="1">
    <source>
        <dbReference type="Pfam" id="PF07727"/>
    </source>
</evidence>
<dbReference type="AlphaFoldDB" id="A0A699GKJ2"/>
<dbReference type="Pfam" id="PF25597">
    <property type="entry name" value="SH3_retrovirus"/>
    <property type="match status" value="1"/>
</dbReference>
<evidence type="ECO:0000259" key="2">
    <source>
        <dbReference type="Pfam" id="PF25597"/>
    </source>
</evidence>
<dbReference type="InterPro" id="IPR057670">
    <property type="entry name" value="SH3_retrovirus"/>
</dbReference>
<dbReference type="InterPro" id="IPR013103">
    <property type="entry name" value="RVT_2"/>
</dbReference>
<sequence length="796" mass="91029">MKPKADIGIFIGYSESSRGFYIYNRRTKKIMKTIHVKFDKLIAMASDCNNSGSGLNNLNFQDSSDDMNEIPLQQDLNNLFGPLYEEYYAPSTFEVSDNSTANNPDVEDTPSPSLIIVEDSDAQMDAENIVIRNKSRFVAKGYSQQEGIDFEESFALTAFLNGPLKEEVFVTQPDRFVDPDFPNHVYHLKKALYGLKQAPRAWYDKLSSFLIEHHFTKDSSIPPWNLHKPITIHYGASYEARNGKIMIGGLMYLTASRPDIAFATFDFGFKLIAYSDVDIAGCLDDCKSTYGGLQFMGDKLVSCFSYVLTTVWKVVRKVLDTKNTIIFKLDTQEITYTVDMFYDTLKLPMETPDNPFITLVTIRTIESFMQTVGYQGVVDKVSAFYTKFLAQPWQKMFKKKDVIQYPRFTKLIIANLMKKSMRRCLLGVEVLINQPQPVVSTQGMHMTTPRAHKTPALITASPQGKKKKQSVRETSPPRKLLKVTITKKKQTATPLPTPCDDKERDEMAEATILSLTLYKTALAAEAQENIAKSPGVIRKTQKLLLMMIKMIRKMMMLRKQIMLLRRKKMMIKLFIHWLGRVVWRNEQTQTPIPSPTRPPRKDLYSNKTISEELMANVSPTTATTSKTKSKRGFTSNKTKILPGSIACLCKRRGQIHNHIKTKFVTHEFFMTKIREVLDHCNNVVPEMTFAKTNEIIKEEMPHLVNLAVNKHREITPTNVPELIPKEFATHGPKMIEELFRKHIQNTTPNLMMILLKGRNRRKVFFGNYKKANEMVGIVCEWKTNSTDDEASIIINL</sequence>
<evidence type="ECO:0000313" key="3">
    <source>
        <dbReference type="EMBL" id="GEU35498.1"/>
    </source>
</evidence>
<gene>
    <name evidence="3" type="ORF">Tci_007476</name>
</gene>
<feature type="domain" description="Reverse transcriptase Ty1/copia-type" evidence="1">
    <location>
        <begin position="157"/>
        <end position="220"/>
    </location>
</feature>
<dbReference type="Pfam" id="PF07727">
    <property type="entry name" value="RVT_2"/>
    <property type="match status" value="1"/>
</dbReference>
<feature type="domain" description="Retroviral polymerase SH3-like" evidence="2">
    <location>
        <begin position="2"/>
        <end position="40"/>
    </location>
</feature>
<protein>
    <submittedName>
        <fullName evidence="3">Retrovirus-related Pol polyprotein from transposon TNT 1-94</fullName>
    </submittedName>
</protein>
<proteinExistence type="predicted"/>
<organism evidence="3">
    <name type="scientific">Tanacetum cinerariifolium</name>
    <name type="common">Dalmatian daisy</name>
    <name type="synonym">Chrysanthemum cinerariifolium</name>
    <dbReference type="NCBI Taxonomy" id="118510"/>
    <lineage>
        <taxon>Eukaryota</taxon>
        <taxon>Viridiplantae</taxon>
        <taxon>Streptophyta</taxon>
        <taxon>Embryophyta</taxon>
        <taxon>Tracheophyta</taxon>
        <taxon>Spermatophyta</taxon>
        <taxon>Magnoliopsida</taxon>
        <taxon>eudicotyledons</taxon>
        <taxon>Gunneridae</taxon>
        <taxon>Pentapetalae</taxon>
        <taxon>asterids</taxon>
        <taxon>campanulids</taxon>
        <taxon>Asterales</taxon>
        <taxon>Asteraceae</taxon>
        <taxon>Asteroideae</taxon>
        <taxon>Anthemideae</taxon>
        <taxon>Anthemidinae</taxon>
        <taxon>Tanacetum</taxon>
    </lineage>
</organism>